<dbReference type="GO" id="GO:0016787">
    <property type="term" value="F:hydrolase activity"/>
    <property type="evidence" value="ECO:0007669"/>
    <property type="project" value="UniProtKB-KW"/>
</dbReference>
<protein>
    <submittedName>
        <fullName evidence="3">Alpha-amylase family glycosyl hydrolase</fullName>
    </submittedName>
</protein>
<name>A0ABV4P521_9GAMM</name>
<dbReference type="Gene3D" id="3.20.20.80">
    <property type="entry name" value="Glycosidases"/>
    <property type="match status" value="2"/>
</dbReference>
<dbReference type="PANTHER" id="PTHR10357:SF209">
    <property type="entry name" value="PERIPLASMIC ALPHA-AMYLASE"/>
    <property type="match status" value="1"/>
</dbReference>
<feature type="signal peptide" evidence="1">
    <location>
        <begin position="1"/>
        <end position="20"/>
    </location>
</feature>
<dbReference type="EMBL" id="JBGMEK010000098">
    <property type="protein sequence ID" value="MFA0813473.1"/>
    <property type="molecule type" value="Genomic_DNA"/>
</dbReference>
<organism evidence="3 4">
    <name type="scientific">Microbulbifer epialgicus</name>
    <dbReference type="NCBI Taxonomy" id="393907"/>
    <lineage>
        <taxon>Bacteria</taxon>
        <taxon>Pseudomonadati</taxon>
        <taxon>Pseudomonadota</taxon>
        <taxon>Gammaproteobacteria</taxon>
        <taxon>Cellvibrionales</taxon>
        <taxon>Microbulbiferaceae</taxon>
        <taxon>Microbulbifer</taxon>
    </lineage>
</organism>
<dbReference type="InterPro" id="IPR006047">
    <property type="entry name" value="GH13_cat_dom"/>
</dbReference>
<dbReference type="SMART" id="SM00642">
    <property type="entry name" value="Aamy"/>
    <property type="match status" value="1"/>
</dbReference>
<evidence type="ECO:0000313" key="3">
    <source>
        <dbReference type="EMBL" id="MFA0813473.1"/>
    </source>
</evidence>
<sequence>MHKLTSFLMAALLVAGQAAAAVEPVDPFWRNATVYFMLPDRFFNGDTTNDFPYGRKDDAAYLRGFEGGDLRGVIEKIEAGYFSDLGVDAIWMAPVIENIHGYNESDKRTYAFHGYWPKDWTAVDANFGSEAELAELIEVAHQHGHRVLLDVVINHTGPVTDQDPEWPTTWLRNGPQCDWSDYAGNVECTIHANLTDILTESEETVALPPPLAEKWKREGRLVQERRELDAFFSRTGYPRAPKYYLIKWLTDWVREYGVDGFRVDTVKHVEAEAWELLKKEADLALAEWKAKNPKKKLDDRDFFMVGEVYHFGVNNVGPTVGRAYDYSDKAVDFYQYGFDSLINFGFAQVASQAPEEIFSSYSAALNNSDLKGVGVLNYLGSHDDHHSYDRERKQAVSAATKLMLAPGAVQIYYGDELARPMIDDRAYGDASMRTNMNWDDLKKPKTRDLLAHWQKLGQFRRAHPAVGAGVHKKLVDNPYTFARILTGEQSVVVVLDLPLGEKSISVGSIFADGTKLTDYYSGKGAIVKDGEVTLNTQGALLLLSAKPKKP</sequence>
<keyword evidence="4" id="KW-1185">Reference proteome</keyword>
<proteinExistence type="predicted"/>
<dbReference type="Proteomes" id="UP001569428">
    <property type="component" value="Unassembled WGS sequence"/>
</dbReference>
<feature type="domain" description="Glycosyl hydrolase family 13 catalytic" evidence="2">
    <location>
        <begin position="36"/>
        <end position="460"/>
    </location>
</feature>
<dbReference type="PANTHER" id="PTHR10357">
    <property type="entry name" value="ALPHA-AMYLASE FAMILY MEMBER"/>
    <property type="match status" value="1"/>
</dbReference>
<dbReference type="SUPFAM" id="SSF51445">
    <property type="entry name" value="(Trans)glycosidases"/>
    <property type="match status" value="1"/>
</dbReference>
<evidence type="ECO:0000259" key="2">
    <source>
        <dbReference type="SMART" id="SM00642"/>
    </source>
</evidence>
<dbReference type="InterPro" id="IPR017853">
    <property type="entry name" value="GH"/>
</dbReference>
<keyword evidence="1" id="KW-0732">Signal</keyword>
<reference evidence="3 4" key="1">
    <citation type="submission" date="2024-08" db="EMBL/GenBank/DDBJ databases">
        <authorList>
            <person name="Ishaq N."/>
        </authorList>
    </citation>
    <scope>NUCLEOTIDE SEQUENCE [LARGE SCALE GENOMIC DNA]</scope>
    <source>
        <strain evidence="3 4">DSM 18651</strain>
    </source>
</reference>
<dbReference type="RefSeq" id="WP_371841286.1">
    <property type="nucleotide sequence ID" value="NZ_JBGMEK010000098.1"/>
</dbReference>
<dbReference type="Pfam" id="PF00128">
    <property type="entry name" value="Alpha-amylase"/>
    <property type="match status" value="1"/>
</dbReference>
<feature type="chain" id="PRO_5046278864" evidence="1">
    <location>
        <begin position="21"/>
        <end position="550"/>
    </location>
</feature>
<evidence type="ECO:0000313" key="4">
    <source>
        <dbReference type="Proteomes" id="UP001569428"/>
    </source>
</evidence>
<evidence type="ECO:0000256" key="1">
    <source>
        <dbReference type="SAM" id="SignalP"/>
    </source>
</evidence>
<gene>
    <name evidence="3" type="ORF">ACCI49_21500</name>
</gene>
<comment type="caution">
    <text evidence="3">The sequence shown here is derived from an EMBL/GenBank/DDBJ whole genome shotgun (WGS) entry which is preliminary data.</text>
</comment>
<accession>A0ABV4P521</accession>
<keyword evidence="3" id="KW-0378">Hydrolase</keyword>